<dbReference type="InterPro" id="IPR011050">
    <property type="entry name" value="Pectin_lyase_fold/virulence"/>
</dbReference>
<feature type="compositionally biased region" description="Gly residues" evidence="3">
    <location>
        <begin position="58"/>
        <end position="73"/>
    </location>
</feature>
<reference evidence="6 7" key="1">
    <citation type="submission" date="2017-09" db="EMBL/GenBank/DDBJ databases">
        <authorList>
            <person name="Ehlers B."/>
            <person name="Leendertz F.H."/>
        </authorList>
    </citation>
    <scope>NUCLEOTIDE SEQUENCE [LARGE SCALE GENOMIC DNA]</scope>
    <source>
        <strain evidence="6 7">CGMCC 4.7095</strain>
    </source>
</reference>
<dbReference type="GO" id="GO:0005576">
    <property type="term" value="C:extracellular region"/>
    <property type="evidence" value="ECO:0007669"/>
    <property type="project" value="UniProtKB-SubCell"/>
</dbReference>
<evidence type="ECO:0000256" key="1">
    <source>
        <dbReference type="ARBA" id="ARBA00023239"/>
    </source>
</evidence>
<keyword evidence="1 2" id="KW-0456">Lyase</keyword>
<keyword evidence="2" id="KW-0964">Secreted</keyword>
<dbReference type="GO" id="GO:0000272">
    <property type="term" value="P:polysaccharide catabolic process"/>
    <property type="evidence" value="ECO:0007669"/>
    <property type="project" value="UniProtKB-KW"/>
</dbReference>
<protein>
    <submittedName>
        <fullName evidence="6">Pectate lyase</fullName>
    </submittedName>
</protein>
<dbReference type="SUPFAM" id="SSF51126">
    <property type="entry name" value="Pectin lyase-like"/>
    <property type="match status" value="1"/>
</dbReference>
<dbReference type="InterPro" id="IPR045032">
    <property type="entry name" value="PEL"/>
</dbReference>
<dbReference type="AlphaFoldDB" id="A0A286DID5"/>
<feature type="region of interest" description="Disordered" evidence="3">
    <location>
        <begin position="33"/>
        <end position="74"/>
    </location>
</feature>
<comment type="subcellular location">
    <subcellularLocation>
        <location evidence="2">Secreted</location>
    </subcellularLocation>
</comment>
<dbReference type="Gene3D" id="2.160.20.10">
    <property type="entry name" value="Single-stranded right-handed beta-helix, Pectin lyase-like"/>
    <property type="match status" value="1"/>
</dbReference>
<dbReference type="InterPro" id="IPR002022">
    <property type="entry name" value="Pec_lyase"/>
</dbReference>
<evidence type="ECO:0000256" key="3">
    <source>
        <dbReference type="SAM" id="MobiDB-lite"/>
    </source>
</evidence>
<dbReference type="GO" id="GO:0030570">
    <property type="term" value="F:pectate lyase activity"/>
    <property type="evidence" value="ECO:0007669"/>
    <property type="project" value="InterPro"/>
</dbReference>
<feature type="signal peptide" evidence="4">
    <location>
        <begin position="1"/>
        <end position="36"/>
    </location>
</feature>
<keyword evidence="2" id="KW-0624">Polysaccharide degradation</keyword>
<evidence type="ECO:0000256" key="4">
    <source>
        <dbReference type="SAM" id="SignalP"/>
    </source>
</evidence>
<accession>A0A286DID5</accession>
<gene>
    <name evidence="6" type="ORF">SAMN06297387_10197</name>
</gene>
<comment type="similarity">
    <text evidence="2">Belongs to the polysaccharide lyase 1 family.</text>
</comment>
<feature type="domain" description="Pectate lyase" evidence="5">
    <location>
        <begin position="113"/>
        <end position="376"/>
    </location>
</feature>
<dbReference type="PANTHER" id="PTHR31683:SF18">
    <property type="entry name" value="PECTATE LYASE 21-RELATED"/>
    <property type="match status" value="1"/>
</dbReference>
<keyword evidence="4" id="KW-0732">Signal</keyword>
<keyword evidence="2" id="KW-0119">Carbohydrate metabolism</keyword>
<evidence type="ECO:0000313" key="7">
    <source>
        <dbReference type="Proteomes" id="UP000219072"/>
    </source>
</evidence>
<dbReference type="SMART" id="SM00656">
    <property type="entry name" value="Amb_all"/>
    <property type="match status" value="1"/>
</dbReference>
<feature type="chain" id="PRO_5039322420" evidence="4">
    <location>
        <begin position="37"/>
        <end position="451"/>
    </location>
</feature>
<dbReference type="Proteomes" id="UP000219072">
    <property type="component" value="Unassembled WGS sequence"/>
</dbReference>
<evidence type="ECO:0000259" key="5">
    <source>
        <dbReference type="SMART" id="SM00656"/>
    </source>
</evidence>
<keyword evidence="7" id="KW-1185">Reference proteome</keyword>
<evidence type="ECO:0000256" key="2">
    <source>
        <dbReference type="RuleBase" id="RU361173"/>
    </source>
</evidence>
<dbReference type="PANTHER" id="PTHR31683">
    <property type="entry name" value="PECTATE LYASE 18-RELATED"/>
    <property type="match status" value="1"/>
</dbReference>
<dbReference type="Pfam" id="PF00544">
    <property type="entry name" value="Pectate_lyase_4"/>
    <property type="match status" value="2"/>
</dbReference>
<organism evidence="6 7">
    <name type="scientific">Streptomyces zhaozhouensis</name>
    <dbReference type="NCBI Taxonomy" id="1300267"/>
    <lineage>
        <taxon>Bacteria</taxon>
        <taxon>Bacillati</taxon>
        <taxon>Actinomycetota</taxon>
        <taxon>Actinomycetes</taxon>
        <taxon>Kitasatosporales</taxon>
        <taxon>Streptomycetaceae</taxon>
        <taxon>Streptomyces</taxon>
    </lineage>
</organism>
<name>A0A286DID5_9ACTN</name>
<dbReference type="EMBL" id="OCNE01000001">
    <property type="protein sequence ID" value="SOD58333.1"/>
    <property type="molecule type" value="Genomic_DNA"/>
</dbReference>
<dbReference type="InterPro" id="IPR012334">
    <property type="entry name" value="Pectin_lyas_fold"/>
</dbReference>
<evidence type="ECO:0000313" key="6">
    <source>
        <dbReference type="EMBL" id="SOD58333.1"/>
    </source>
</evidence>
<sequence>MHHVMSAARPRTLAALAVTGCAALALTTLPSASASASTPAGHGGHGPRPQDATLPEGDGWGSAEGGVTGGAGASGDRVFTVTDRAELAAALAAPGDEPRVIRVAGAIDANVDDAGDALDCADYARDGYTLDAYLTAYDPETWGRDEEPSGPLEDARVASALAQKERVVLSVPSHTTLVGVGSDATLLGATLDVRDVENVIVRNLTFEDTFDCFPQWDPTDGDTGNWNSEYDSVVLYGARHVWVDHNTFTDGRRPDAEQPEYFGMLFQQHDGQLDIVRGTDLVTVSWNVFTDHDKTILLGNSDSADADDRGKLRTTLHHNLFENVNERAPRVRFGQVDTYNNHYRQEAGARYGYSWGIGKESALVAEHNAFTLPEEITPDRVMHQWTADTALTENGNVVNGEPVDLLDAYRAANPDNTLGDDAGWTPTLRPEVDDPCALPALLDDRAGAGRL</sequence>
<proteinExistence type="inferred from homology"/>